<feature type="compositionally biased region" description="Basic and acidic residues" evidence="1">
    <location>
        <begin position="372"/>
        <end position="387"/>
    </location>
</feature>
<reference evidence="2 3" key="1">
    <citation type="submission" date="2024-02" db="EMBL/GenBank/DDBJ databases">
        <authorList>
            <person name="Chen Y."/>
            <person name="Shah S."/>
            <person name="Dougan E. K."/>
            <person name="Thang M."/>
            <person name="Chan C."/>
        </authorList>
    </citation>
    <scope>NUCLEOTIDE SEQUENCE [LARGE SCALE GENOMIC DNA]</scope>
</reference>
<sequence length="546" mass="59942">MPQYGARAASNSAAFYFPARHSPKAVIARDLLRSVWTQNLSQAAMVATKSRVPTSPKPVMARPRKGMNKVVEMNDFCARMVVDDLIQNALKEDAVAAAEELQCESEDEGSVVEAYDDYDEDDVVSLSGEADSDEEEVETFNMVCQVAKRAVTQSLHQAKWISSSAPVVRQIQTLPADAWQAIHARFQVNSISSSAAVGRQIQTLPADAWQAIHARFQVAPVPQVEKMHLKTLPSTAWDAIHQRFQVLGEVSRSSKTQLPFHMSPSVGTWMVPHFKPRELVKEVKEETVAKIEVKEEVKTTQPLPFHMSPSVGTWMVPHFKPRDLAPAPPAAPAAVEPKESEPARRISTAKSKRRIIGAIVPAAPAPDAVAPTEKRPENPAPPAEKRPMNWFMAGSVSNGLRQREVMTFNMADEEDKEEKRMKRKSSLTNMFQAMGSAQLIRMDVDDDDEATFESLRNRSRQGGSAGTSPATSAMALDLGLDMKKDRLGSSMGARHGSLGALRKTPSASRLVALPALQKGNGPMDWSVTNSISVTRNHSWALNASRK</sequence>
<proteinExistence type="predicted"/>
<name>A0ABP0PI00_9DINO</name>
<keyword evidence="3" id="KW-1185">Reference proteome</keyword>
<evidence type="ECO:0000256" key="1">
    <source>
        <dbReference type="SAM" id="MobiDB-lite"/>
    </source>
</evidence>
<accession>A0ABP0PI00</accession>
<dbReference type="Proteomes" id="UP001642484">
    <property type="component" value="Unassembled WGS sequence"/>
</dbReference>
<feature type="region of interest" description="Disordered" evidence="1">
    <location>
        <begin position="366"/>
        <end position="387"/>
    </location>
</feature>
<gene>
    <name evidence="2" type="ORF">CCMP2556_LOCUS37260</name>
</gene>
<comment type="caution">
    <text evidence="2">The sequence shown here is derived from an EMBL/GenBank/DDBJ whole genome shotgun (WGS) entry which is preliminary data.</text>
</comment>
<protein>
    <submittedName>
        <fullName evidence="2">Uncharacterized protein</fullName>
    </submittedName>
</protein>
<dbReference type="EMBL" id="CAXAMN010023162">
    <property type="protein sequence ID" value="CAK9075657.1"/>
    <property type="molecule type" value="Genomic_DNA"/>
</dbReference>
<organism evidence="2 3">
    <name type="scientific">Durusdinium trenchii</name>
    <dbReference type="NCBI Taxonomy" id="1381693"/>
    <lineage>
        <taxon>Eukaryota</taxon>
        <taxon>Sar</taxon>
        <taxon>Alveolata</taxon>
        <taxon>Dinophyceae</taxon>
        <taxon>Suessiales</taxon>
        <taxon>Symbiodiniaceae</taxon>
        <taxon>Durusdinium</taxon>
    </lineage>
</organism>
<evidence type="ECO:0000313" key="3">
    <source>
        <dbReference type="Proteomes" id="UP001642484"/>
    </source>
</evidence>
<feature type="region of interest" description="Disordered" evidence="1">
    <location>
        <begin position="324"/>
        <end position="350"/>
    </location>
</feature>
<evidence type="ECO:0000313" key="2">
    <source>
        <dbReference type="EMBL" id="CAK9075657.1"/>
    </source>
</evidence>